<dbReference type="InterPro" id="IPR029055">
    <property type="entry name" value="Ntn_hydrolases_N"/>
</dbReference>
<dbReference type="InterPro" id="IPR043137">
    <property type="entry name" value="GGT_ssub_C"/>
</dbReference>
<name>A0A2X0LD31_9BASI</name>
<dbReference type="Pfam" id="PF01019">
    <property type="entry name" value="G_glu_transpept"/>
    <property type="match status" value="1"/>
</dbReference>
<evidence type="ECO:0000313" key="2">
    <source>
        <dbReference type="EMBL" id="SDA02980.1"/>
    </source>
</evidence>
<dbReference type="Gene3D" id="1.10.246.130">
    <property type="match status" value="1"/>
</dbReference>
<dbReference type="SUPFAM" id="SSF56235">
    <property type="entry name" value="N-terminal nucleophile aminohydrolases (Ntn hydrolases)"/>
    <property type="match status" value="1"/>
</dbReference>
<reference evidence="3" key="1">
    <citation type="submission" date="2016-10" db="EMBL/GenBank/DDBJ databases">
        <authorList>
            <person name="Jeantristanb JTB J.-T."/>
            <person name="Ricardo R."/>
        </authorList>
    </citation>
    <scope>NUCLEOTIDE SEQUENCE [LARGE SCALE GENOMIC DNA]</scope>
</reference>
<dbReference type="PRINTS" id="PR01210">
    <property type="entry name" value="GGTRANSPTASE"/>
</dbReference>
<accession>A0A2X0LD31</accession>
<dbReference type="PANTHER" id="PTHR43881:SF1">
    <property type="entry name" value="GAMMA-GLUTAMYLTRANSPEPTIDASE (AFU_ORTHOLOGUE AFUA_4G13580)"/>
    <property type="match status" value="1"/>
</dbReference>
<dbReference type="InterPro" id="IPR043138">
    <property type="entry name" value="GGT_lsub"/>
</dbReference>
<evidence type="ECO:0000313" key="3">
    <source>
        <dbReference type="Proteomes" id="UP000249723"/>
    </source>
</evidence>
<keyword evidence="3" id="KW-1185">Reference proteome</keyword>
<dbReference type="AlphaFoldDB" id="A0A2X0LD31"/>
<dbReference type="Proteomes" id="UP000249723">
    <property type="component" value="Unassembled WGS sequence"/>
</dbReference>
<gene>
    <name evidence="2" type="ORF">BZ3500_MVSOF-1268-A1-R1_CHR7-1G09196</name>
</gene>
<sequence length="863" mass="92332">MTRNLHLPLSLPASGQSEFARFSSRRSTVYSARGMVSASQPYACEAGLAILRQGGNAADAAVAVSAALNVTEPGSCGIGGDAFCLWYDAKTKQVKGLNGSGRAPQALTLEGLRKKGIKGAEILLGNLNAVTVPGCAAAWIDTIELYGSGKITIKEALEPAIKMAEEGQVFARYSCALVPISSISAHQWHHAYRHLVRASPNSAEMLITDPDTKQTHAPRAGEIYKNPTLAQNFRELINTGKDGFYKGRIAQAIVDIIKDGGGEMTLEDLSSHTSTQVDPISISYGGDDGIKLWEIPPNGQGIVALIALGIVDVLQDTGKVDMSKADHNSPEWLHVIIEALRLAFADARAFVADPEKTRVPIKELLSKDYLTQRAALFDPEKANPIIKKGAPFASSDTVQFSVADAEGNAMSYIQSNYAGFGTSAVPKGCGFTLQNRGSSFTLVEGHPNCAEGGKRPYHTIIPALVTRGNKEGQDLDLFMAFGVMGGFNQPQGQLQVLLNMLHHGHDPQEAIDAPRICIGAGLPDSSVNPEDAGDINSEVFLEHGIPEATFDKLKEMGHDVRLLKGHDRAMFGRGQIIQKLSNGVWAGGSDPRADGHAVPQFRSTSTDLDLASLLGVAGLAYGFQETLPLFIGHGVPMFLLDGEGALPDLGHVLTDRLRRLRFPFGLDQNLSVAVFASSDADRRDVKTLRDEGCETGGYGLDDYGKGARGLNGQSVLVDLQRRGDGLALHSIARQRGLSLRGQTNVTHDGDSSRGEALDQIRDLLAAFQLDGIHLPFLDQTDCTLTALLGRGVEGAKGEIRDDISSSERSVVDGYPHATMARESPTRHTSIPRGEVVTEDVVPGSADEELGVGAWDDSMKRAEE</sequence>
<organism evidence="2 3">
    <name type="scientific">Microbotryum saponariae</name>
    <dbReference type="NCBI Taxonomy" id="289078"/>
    <lineage>
        <taxon>Eukaryota</taxon>
        <taxon>Fungi</taxon>
        <taxon>Dikarya</taxon>
        <taxon>Basidiomycota</taxon>
        <taxon>Pucciniomycotina</taxon>
        <taxon>Microbotryomycetes</taxon>
        <taxon>Microbotryales</taxon>
        <taxon>Microbotryaceae</taxon>
        <taxon>Microbotryum</taxon>
    </lineage>
</organism>
<dbReference type="EMBL" id="FMWP01000127">
    <property type="protein sequence ID" value="SDA02980.1"/>
    <property type="molecule type" value="Genomic_DNA"/>
</dbReference>
<dbReference type="STRING" id="289078.A0A2X0LD31"/>
<dbReference type="Gene3D" id="3.60.20.40">
    <property type="match status" value="1"/>
</dbReference>
<protein>
    <submittedName>
        <fullName evidence="2">BZ3500_MvSof-1268-A1-R1_Chr7-1g09196 protein</fullName>
    </submittedName>
</protein>
<dbReference type="PANTHER" id="PTHR43881">
    <property type="entry name" value="GAMMA-GLUTAMYLTRANSPEPTIDASE (AFU_ORTHOLOGUE AFUA_4G13580)"/>
    <property type="match status" value="1"/>
</dbReference>
<proteinExistence type="predicted"/>
<dbReference type="OrthoDB" id="2015213at2759"/>
<evidence type="ECO:0000256" key="1">
    <source>
        <dbReference type="SAM" id="MobiDB-lite"/>
    </source>
</evidence>
<feature type="region of interest" description="Disordered" evidence="1">
    <location>
        <begin position="842"/>
        <end position="863"/>
    </location>
</feature>
<dbReference type="InterPro" id="IPR052896">
    <property type="entry name" value="GGT-like_enzyme"/>
</dbReference>